<organism evidence="4 5">
    <name type="scientific">Polyplax serrata</name>
    <name type="common">Common mouse louse</name>
    <dbReference type="NCBI Taxonomy" id="468196"/>
    <lineage>
        <taxon>Eukaryota</taxon>
        <taxon>Metazoa</taxon>
        <taxon>Ecdysozoa</taxon>
        <taxon>Arthropoda</taxon>
        <taxon>Hexapoda</taxon>
        <taxon>Insecta</taxon>
        <taxon>Pterygota</taxon>
        <taxon>Neoptera</taxon>
        <taxon>Paraneoptera</taxon>
        <taxon>Psocodea</taxon>
        <taxon>Troctomorpha</taxon>
        <taxon>Phthiraptera</taxon>
        <taxon>Anoplura</taxon>
        <taxon>Polyplacidae</taxon>
        <taxon>Polyplax</taxon>
    </lineage>
</organism>
<accession>A0ABR1AUZ3</accession>
<gene>
    <name evidence="4" type="ORF">RUM44_010230</name>
</gene>
<feature type="domain" description="Serine hydrolase" evidence="3">
    <location>
        <begin position="2"/>
        <end position="203"/>
    </location>
</feature>
<comment type="caution">
    <text evidence="4">The sequence shown here is derived from an EMBL/GenBank/DDBJ whole genome shotgun (WGS) entry which is preliminary data.</text>
</comment>
<dbReference type="SUPFAM" id="SSF53474">
    <property type="entry name" value="alpha/beta-Hydrolases"/>
    <property type="match status" value="1"/>
</dbReference>
<dbReference type="Proteomes" id="UP001359485">
    <property type="component" value="Unassembled WGS sequence"/>
</dbReference>
<reference evidence="4 5" key="1">
    <citation type="submission" date="2023-09" db="EMBL/GenBank/DDBJ databases">
        <title>Genomes of two closely related lineages of the louse Polyplax serrata with different host specificities.</title>
        <authorList>
            <person name="Martinu J."/>
            <person name="Tarabai H."/>
            <person name="Stefka J."/>
            <person name="Hypsa V."/>
        </authorList>
    </citation>
    <scope>NUCLEOTIDE SEQUENCE [LARGE SCALE GENOMIC DNA]</scope>
    <source>
        <strain evidence="4">98ZLc_SE</strain>
    </source>
</reference>
<dbReference type="PANTHER" id="PTHR48070:SF6">
    <property type="entry name" value="ESTERASE OVCA2"/>
    <property type="match status" value="1"/>
</dbReference>
<keyword evidence="5" id="KW-1185">Reference proteome</keyword>
<evidence type="ECO:0000313" key="5">
    <source>
        <dbReference type="Proteomes" id="UP001359485"/>
    </source>
</evidence>
<evidence type="ECO:0000259" key="3">
    <source>
        <dbReference type="Pfam" id="PF03959"/>
    </source>
</evidence>
<comment type="similarity">
    <text evidence="1">Belongs to the LovG family.</text>
</comment>
<sequence>MSEVKLKILCLHGYRQNATKFRSQTGALRKNVKNVADFHFLSAPHVVPYTEHYEGDENEERAWWFTTPTSFSSRDETSMDKGLTESLNAIKNYFLENGPFDGILGFSQGACLTGLICALKERKEIDLDFSFAIIVAGFQSRCTLHRKYYDQKININSLHVIGETDQIISNSMSYALVDTFVNASVIKHPGGHFVPGKSVLKDQYITFLQAQQKM</sequence>
<proteinExistence type="inferred from homology"/>
<keyword evidence="2" id="KW-0378">Hydrolase</keyword>
<dbReference type="EMBL" id="JAWJWF010000045">
    <property type="protein sequence ID" value="KAK6627751.1"/>
    <property type="molecule type" value="Genomic_DNA"/>
</dbReference>
<dbReference type="InterPro" id="IPR050593">
    <property type="entry name" value="LovG"/>
</dbReference>
<dbReference type="PANTHER" id="PTHR48070">
    <property type="entry name" value="ESTERASE OVCA2"/>
    <property type="match status" value="1"/>
</dbReference>
<name>A0ABR1AUZ3_POLSC</name>
<evidence type="ECO:0000256" key="1">
    <source>
        <dbReference type="ARBA" id="ARBA00005863"/>
    </source>
</evidence>
<dbReference type="InterPro" id="IPR005645">
    <property type="entry name" value="FSH-like_dom"/>
</dbReference>
<protein>
    <recommendedName>
        <fullName evidence="3">Serine hydrolase domain-containing protein</fullName>
    </recommendedName>
</protein>
<dbReference type="Pfam" id="PF03959">
    <property type="entry name" value="FSH1"/>
    <property type="match status" value="1"/>
</dbReference>
<dbReference type="Gene3D" id="3.40.50.1820">
    <property type="entry name" value="alpha/beta hydrolase"/>
    <property type="match status" value="1"/>
</dbReference>
<evidence type="ECO:0000313" key="4">
    <source>
        <dbReference type="EMBL" id="KAK6627751.1"/>
    </source>
</evidence>
<dbReference type="InterPro" id="IPR029058">
    <property type="entry name" value="AB_hydrolase_fold"/>
</dbReference>
<evidence type="ECO:0000256" key="2">
    <source>
        <dbReference type="ARBA" id="ARBA00022801"/>
    </source>
</evidence>